<name>A0AA86Q7C4_9EUKA</name>
<dbReference type="EMBL" id="CAXDID020000018">
    <property type="protein sequence ID" value="CAL5985099.1"/>
    <property type="molecule type" value="Genomic_DNA"/>
</dbReference>
<organism evidence="1">
    <name type="scientific">Hexamita inflata</name>
    <dbReference type="NCBI Taxonomy" id="28002"/>
    <lineage>
        <taxon>Eukaryota</taxon>
        <taxon>Metamonada</taxon>
        <taxon>Diplomonadida</taxon>
        <taxon>Hexamitidae</taxon>
        <taxon>Hexamitinae</taxon>
        <taxon>Hexamita</taxon>
    </lineage>
</organism>
<dbReference type="Proteomes" id="UP001642409">
    <property type="component" value="Unassembled WGS sequence"/>
</dbReference>
<gene>
    <name evidence="1" type="ORF">HINF_LOCUS40303</name>
    <name evidence="2" type="ORF">HINF_LOCUS8560</name>
</gene>
<reference evidence="2 3" key="2">
    <citation type="submission" date="2024-07" db="EMBL/GenBank/DDBJ databases">
        <authorList>
            <person name="Akdeniz Z."/>
        </authorList>
    </citation>
    <scope>NUCLEOTIDE SEQUENCE [LARGE SCALE GENOMIC DNA]</scope>
</reference>
<evidence type="ECO:0000313" key="2">
    <source>
        <dbReference type="EMBL" id="CAL5985099.1"/>
    </source>
</evidence>
<comment type="caution">
    <text evidence="1">The sequence shown here is derived from an EMBL/GenBank/DDBJ whole genome shotgun (WGS) entry which is preliminary data.</text>
</comment>
<accession>A0AA86Q7C4</accession>
<protein>
    <submittedName>
        <fullName evidence="2">Hypothetical_protein</fullName>
    </submittedName>
</protein>
<keyword evidence="3" id="KW-1185">Reference proteome</keyword>
<evidence type="ECO:0000313" key="1">
    <source>
        <dbReference type="EMBL" id="CAI9952658.1"/>
    </source>
</evidence>
<dbReference type="EMBL" id="CATOUU010000834">
    <property type="protein sequence ID" value="CAI9952658.1"/>
    <property type="molecule type" value="Genomic_DNA"/>
</dbReference>
<reference evidence="1" key="1">
    <citation type="submission" date="2023-06" db="EMBL/GenBank/DDBJ databases">
        <authorList>
            <person name="Kurt Z."/>
        </authorList>
    </citation>
    <scope>NUCLEOTIDE SEQUENCE</scope>
</reference>
<dbReference type="AlphaFoldDB" id="A0AA86Q7C4"/>
<proteinExistence type="predicted"/>
<sequence length="127" mass="14727">MLLELNLTHPTRIPVQLTQPVLNYQYESRSTFLTLTDEVLLMHATIPQNMQQSVSIVVLIDPRSKKLELFLMITAKFFYQDCVFQCGLGNPEQVQRFVPNVKSTRLDTNLININSRLINIKSYHSNF</sequence>
<evidence type="ECO:0000313" key="3">
    <source>
        <dbReference type="Proteomes" id="UP001642409"/>
    </source>
</evidence>